<dbReference type="GO" id="GO:0004222">
    <property type="term" value="F:metalloendopeptidase activity"/>
    <property type="evidence" value="ECO:0007669"/>
    <property type="project" value="InterPro"/>
</dbReference>
<dbReference type="Pfam" id="PF00431">
    <property type="entry name" value="CUB"/>
    <property type="match status" value="1"/>
</dbReference>
<evidence type="ECO:0000256" key="5">
    <source>
        <dbReference type="ARBA" id="ARBA00022833"/>
    </source>
</evidence>
<evidence type="ECO:0000259" key="10">
    <source>
        <dbReference type="PROSITE" id="PS51864"/>
    </source>
</evidence>
<protein>
    <submittedName>
        <fullName evidence="13">CUB domain-containing protein</fullName>
    </submittedName>
</protein>
<evidence type="ECO:0000256" key="2">
    <source>
        <dbReference type="ARBA" id="ARBA00022670"/>
    </source>
</evidence>
<feature type="domain" description="Peptidase M12A" evidence="10">
    <location>
        <begin position="1"/>
        <end position="23"/>
    </location>
</feature>
<keyword evidence="6" id="KW-0482">Metalloprotease</keyword>
<dbReference type="InterPro" id="IPR000859">
    <property type="entry name" value="CUB_dom"/>
</dbReference>
<keyword evidence="7" id="KW-1015">Disulfide bond</keyword>
<name>A0A0N4Y8P9_NIPBR</name>
<dbReference type="PANTHER" id="PTHR10127:SF875">
    <property type="entry name" value="ZINC METALLOPROTEINASE NAS-28"/>
    <property type="match status" value="1"/>
</dbReference>
<evidence type="ECO:0000256" key="4">
    <source>
        <dbReference type="ARBA" id="ARBA00022801"/>
    </source>
</evidence>
<dbReference type="SMART" id="SM00042">
    <property type="entry name" value="CUB"/>
    <property type="match status" value="1"/>
</dbReference>
<dbReference type="STRING" id="27835.A0A0N4Y8P9"/>
<sequence length="184" mass="20128">MMGQRDGPSFSDVKQMNLLYNCAARCSRQPNCQNEGIVNSRTCNTCICPRTFAGNDCSQLRKGSAPNCNGQVLQATSSYASFTATVGAGMTYKYTASAVECYWHIRAPAGRRIQFQITSLDTNCMESCNWAGFEVNTGDLNRAGMLVCCNSINRSAFTSIGNVVTIRGMSRYNDANMVINFRAV</sequence>
<evidence type="ECO:0000256" key="6">
    <source>
        <dbReference type="ARBA" id="ARBA00023049"/>
    </source>
</evidence>
<dbReference type="OMA" id="NCAANCK"/>
<dbReference type="CDD" id="cd00041">
    <property type="entry name" value="CUB"/>
    <property type="match status" value="1"/>
</dbReference>
<evidence type="ECO:0000256" key="3">
    <source>
        <dbReference type="ARBA" id="ARBA00022723"/>
    </source>
</evidence>
<evidence type="ECO:0000256" key="7">
    <source>
        <dbReference type="ARBA" id="ARBA00023157"/>
    </source>
</evidence>
<dbReference type="EMBL" id="UYSL01020808">
    <property type="protein sequence ID" value="VDL76208.1"/>
    <property type="molecule type" value="Genomic_DNA"/>
</dbReference>
<accession>A0A0N4Y8P9</accession>
<evidence type="ECO:0000313" key="11">
    <source>
        <dbReference type="EMBL" id="VDL76208.1"/>
    </source>
</evidence>
<keyword evidence="3" id="KW-0479">Metal-binding</keyword>
<evidence type="ECO:0000313" key="13">
    <source>
        <dbReference type="WBParaSite" id="NBR_0001261801-mRNA-1"/>
    </source>
</evidence>
<dbReference type="PROSITE" id="PS51864">
    <property type="entry name" value="ASTACIN"/>
    <property type="match status" value="1"/>
</dbReference>
<dbReference type="PROSITE" id="PS01180">
    <property type="entry name" value="CUB"/>
    <property type="match status" value="1"/>
</dbReference>
<dbReference type="SUPFAM" id="SSF49854">
    <property type="entry name" value="Spermadhesin, CUB domain"/>
    <property type="match status" value="1"/>
</dbReference>
<dbReference type="AlphaFoldDB" id="A0A0N4Y8P9"/>
<reference evidence="13" key="1">
    <citation type="submission" date="2017-02" db="UniProtKB">
        <authorList>
            <consortium name="WormBaseParasite"/>
        </authorList>
    </citation>
    <scope>IDENTIFICATION</scope>
</reference>
<keyword evidence="2" id="KW-0645">Protease</keyword>
<evidence type="ECO:0000256" key="1">
    <source>
        <dbReference type="ARBA" id="ARBA00022536"/>
    </source>
</evidence>
<keyword evidence="1" id="KW-0245">EGF-like domain</keyword>
<dbReference type="Gene3D" id="2.60.120.290">
    <property type="entry name" value="Spermadhesin, CUB domain"/>
    <property type="match status" value="1"/>
</dbReference>
<reference evidence="11 12" key="2">
    <citation type="submission" date="2018-11" db="EMBL/GenBank/DDBJ databases">
        <authorList>
            <consortium name="Pathogen Informatics"/>
        </authorList>
    </citation>
    <scope>NUCLEOTIDE SEQUENCE [LARGE SCALE GENOMIC DNA]</scope>
</reference>
<gene>
    <name evidence="11" type="ORF">NBR_LOCUS12619</name>
</gene>
<dbReference type="InterPro" id="IPR035914">
    <property type="entry name" value="Sperma_CUB_dom_sf"/>
</dbReference>
<keyword evidence="12" id="KW-1185">Reference proteome</keyword>
<dbReference type="PANTHER" id="PTHR10127">
    <property type="entry name" value="DISCOIDIN, CUB, EGF, LAMININ , AND ZINC METALLOPROTEASE DOMAIN CONTAINING"/>
    <property type="match status" value="1"/>
</dbReference>
<dbReference type="GO" id="GO:0006508">
    <property type="term" value="P:proteolysis"/>
    <property type="evidence" value="ECO:0007669"/>
    <property type="project" value="UniProtKB-KW"/>
</dbReference>
<evidence type="ECO:0000256" key="8">
    <source>
        <dbReference type="PROSITE-ProRule" id="PRU00059"/>
    </source>
</evidence>
<proteinExistence type="predicted"/>
<dbReference type="GO" id="GO:0046872">
    <property type="term" value="F:metal ion binding"/>
    <property type="evidence" value="ECO:0007669"/>
    <property type="project" value="UniProtKB-KW"/>
</dbReference>
<evidence type="ECO:0000313" key="12">
    <source>
        <dbReference type="Proteomes" id="UP000271162"/>
    </source>
</evidence>
<organism evidence="13">
    <name type="scientific">Nippostrongylus brasiliensis</name>
    <name type="common">Rat hookworm</name>
    <dbReference type="NCBI Taxonomy" id="27835"/>
    <lineage>
        <taxon>Eukaryota</taxon>
        <taxon>Metazoa</taxon>
        <taxon>Ecdysozoa</taxon>
        <taxon>Nematoda</taxon>
        <taxon>Chromadorea</taxon>
        <taxon>Rhabditida</taxon>
        <taxon>Rhabditina</taxon>
        <taxon>Rhabditomorpha</taxon>
        <taxon>Strongyloidea</taxon>
        <taxon>Heligmosomidae</taxon>
        <taxon>Nippostrongylus</taxon>
    </lineage>
</organism>
<comment type="caution">
    <text evidence="8">Lacks conserved residue(s) required for the propagation of feature annotation.</text>
</comment>
<evidence type="ECO:0000259" key="9">
    <source>
        <dbReference type="PROSITE" id="PS01180"/>
    </source>
</evidence>
<dbReference type="Proteomes" id="UP000271162">
    <property type="component" value="Unassembled WGS sequence"/>
</dbReference>
<dbReference type="InterPro" id="IPR001506">
    <property type="entry name" value="Peptidase_M12A"/>
</dbReference>
<keyword evidence="4" id="KW-0378">Hydrolase</keyword>
<feature type="domain" description="CUB" evidence="9">
    <location>
        <begin position="68"/>
        <end position="184"/>
    </location>
</feature>
<keyword evidence="5" id="KW-0862">Zinc</keyword>
<dbReference type="WBParaSite" id="NBR_0001261801-mRNA-1">
    <property type="protein sequence ID" value="NBR_0001261801-mRNA-1"/>
    <property type="gene ID" value="NBR_0001261801"/>
</dbReference>